<keyword evidence="1" id="KW-0175">Coiled coil</keyword>
<feature type="coiled-coil region" evidence="1">
    <location>
        <begin position="126"/>
        <end position="153"/>
    </location>
</feature>
<feature type="compositionally biased region" description="Polar residues" evidence="2">
    <location>
        <begin position="163"/>
        <end position="172"/>
    </location>
</feature>
<name>A0A917U226_9ACTN</name>
<dbReference type="AlphaFoldDB" id="A0A917U226"/>
<gene>
    <name evidence="3" type="ORF">GCM10011608_37870</name>
</gene>
<evidence type="ECO:0000256" key="1">
    <source>
        <dbReference type="SAM" id="Coils"/>
    </source>
</evidence>
<proteinExistence type="predicted"/>
<feature type="region of interest" description="Disordered" evidence="2">
    <location>
        <begin position="153"/>
        <end position="184"/>
    </location>
</feature>
<keyword evidence="4" id="KW-1185">Reference proteome</keyword>
<evidence type="ECO:0000313" key="3">
    <source>
        <dbReference type="EMBL" id="GGM49332.1"/>
    </source>
</evidence>
<sequence>MSGLIAQVVAQLNSAIKDLDTLAIQAIRAQADIEQATGYFAAGGKGSSHPKIQAALTDSRTSAAKAGRLGRLNSDAADHLADYVNAIAPGSATGRTAAGVASPSGEDLLRDSEERELARKNVGTFLKRAVRNADELQDQAASATQAVQQTAKVVRNPSGPAGSHSTGTATPSTPDPTPRSKIDAPDAAGNLVVIGLLAGVAIHRITAIVKKNIPRIRKRGHDETG</sequence>
<dbReference type="EMBL" id="BMNB01000017">
    <property type="protein sequence ID" value="GGM49332.1"/>
    <property type="molecule type" value="Genomic_DNA"/>
</dbReference>
<dbReference type="Proteomes" id="UP000608890">
    <property type="component" value="Unassembled WGS sequence"/>
</dbReference>
<accession>A0A917U226</accession>
<dbReference type="RefSeq" id="WP_189046184.1">
    <property type="nucleotide sequence ID" value="NZ_BMNB01000017.1"/>
</dbReference>
<organism evidence="3 4">
    <name type="scientific">Micromonospora sonchi</name>
    <dbReference type="NCBI Taxonomy" id="1763543"/>
    <lineage>
        <taxon>Bacteria</taxon>
        <taxon>Bacillati</taxon>
        <taxon>Actinomycetota</taxon>
        <taxon>Actinomycetes</taxon>
        <taxon>Micromonosporales</taxon>
        <taxon>Micromonosporaceae</taxon>
        <taxon>Micromonospora</taxon>
    </lineage>
</organism>
<reference evidence="3" key="2">
    <citation type="submission" date="2020-09" db="EMBL/GenBank/DDBJ databases">
        <authorList>
            <person name="Sun Q."/>
            <person name="Zhou Y."/>
        </authorList>
    </citation>
    <scope>NUCLEOTIDE SEQUENCE</scope>
    <source>
        <strain evidence="3">CGMCC 4.7312</strain>
    </source>
</reference>
<comment type="caution">
    <text evidence="3">The sequence shown here is derived from an EMBL/GenBank/DDBJ whole genome shotgun (WGS) entry which is preliminary data.</text>
</comment>
<reference evidence="3" key="1">
    <citation type="journal article" date="2014" name="Int. J. Syst. Evol. Microbiol.">
        <title>Complete genome sequence of Corynebacterium casei LMG S-19264T (=DSM 44701T), isolated from a smear-ripened cheese.</title>
        <authorList>
            <consortium name="US DOE Joint Genome Institute (JGI-PGF)"/>
            <person name="Walter F."/>
            <person name="Albersmeier A."/>
            <person name="Kalinowski J."/>
            <person name="Ruckert C."/>
        </authorList>
    </citation>
    <scope>NUCLEOTIDE SEQUENCE</scope>
    <source>
        <strain evidence="3">CGMCC 4.7312</strain>
    </source>
</reference>
<evidence type="ECO:0000256" key="2">
    <source>
        <dbReference type="SAM" id="MobiDB-lite"/>
    </source>
</evidence>
<evidence type="ECO:0000313" key="4">
    <source>
        <dbReference type="Proteomes" id="UP000608890"/>
    </source>
</evidence>
<protein>
    <submittedName>
        <fullName evidence="3">Uncharacterized protein</fullName>
    </submittedName>
</protein>